<dbReference type="EMBL" id="BLJE01000004">
    <property type="protein sequence ID" value="GFE66314.1"/>
    <property type="molecule type" value="Genomic_DNA"/>
</dbReference>
<evidence type="ECO:0000313" key="3">
    <source>
        <dbReference type="Proteomes" id="UP000436822"/>
    </source>
</evidence>
<evidence type="ECO:0008006" key="4">
    <source>
        <dbReference type="Google" id="ProtNLM"/>
    </source>
</evidence>
<reference evidence="2 3" key="1">
    <citation type="submission" date="2019-12" db="EMBL/GenBank/DDBJ databases">
        <title>Litoreibacter badius sp. nov., a novel bacteriochlorophyll a-containing bacterium in the genus Litoreibacter.</title>
        <authorList>
            <person name="Kanamuro M."/>
            <person name="Takabe Y."/>
            <person name="Mori K."/>
            <person name="Takaichi S."/>
            <person name="Hanada S."/>
        </authorList>
    </citation>
    <scope>NUCLEOTIDE SEQUENCE [LARGE SCALE GENOMIC DNA]</scope>
    <source>
        <strain evidence="2 3">K6</strain>
    </source>
</reference>
<keyword evidence="3" id="KW-1185">Reference proteome</keyword>
<name>A0A6N6JJK2_9RHOB</name>
<evidence type="ECO:0000313" key="2">
    <source>
        <dbReference type="EMBL" id="GFE66314.1"/>
    </source>
</evidence>
<comment type="caution">
    <text evidence="2">The sequence shown here is derived from an EMBL/GenBank/DDBJ whole genome shotgun (WGS) entry which is preliminary data.</text>
</comment>
<dbReference type="PROSITE" id="PS51257">
    <property type="entry name" value="PROKAR_LIPOPROTEIN"/>
    <property type="match status" value="1"/>
</dbReference>
<sequence>MRTKMIMVLGVCALTMSACSGERDPRLLNVRSDGQGPDEFAVLPNKPLTLPDTYNALPEPTPGAANRADIDPIADATRALGGNPNGGISDGGLVAYASRYGTDPNIRTTLASEDLEFRRRNDGRLLERLFNVNVYYEAYSDQSLDQHAELDRLRRRGVRTVSAPPEGAAE</sequence>
<protein>
    <recommendedName>
        <fullName evidence="4">Beta-barrel assembly complex subunit BamF</fullName>
    </recommendedName>
</protein>
<dbReference type="AlphaFoldDB" id="A0A6N6JJK2"/>
<dbReference type="Pfam" id="PF11233">
    <property type="entry name" value="DUF3035"/>
    <property type="match status" value="1"/>
</dbReference>
<gene>
    <name evidence="2" type="ORF">KIN_33880</name>
</gene>
<dbReference type="RefSeq" id="WP_159809237.1">
    <property type="nucleotide sequence ID" value="NZ_BLJE01000004.1"/>
</dbReference>
<organism evidence="2 3">
    <name type="scientific">Litoreibacter roseus</name>
    <dbReference type="NCBI Taxonomy" id="2601869"/>
    <lineage>
        <taxon>Bacteria</taxon>
        <taxon>Pseudomonadati</taxon>
        <taxon>Pseudomonadota</taxon>
        <taxon>Alphaproteobacteria</taxon>
        <taxon>Rhodobacterales</taxon>
        <taxon>Roseobacteraceae</taxon>
        <taxon>Litoreibacter</taxon>
    </lineage>
</organism>
<proteinExistence type="predicted"/>
<dbReference type="Proteomes" id="UP000436822">
    <property type="component" value="Unassembled WGS sequence"/>
</dbReference>
<dbReference type="OrthoDB" id="7876689at2"/>
<evidence type="ECO:0000256" key="1">
    <source>
        <dbReference type="SAM" id="SignalP"/>
    </source>
</evidence>
<dbReference type="InterPro" id="IPR021395">
    <property type="entry name" value="DUF3035"/>
</dbReference>
<feature type="chain" id="PRO_5027079397" description="Beta-barrel assembly complex subunit BamF" evidence="1">
    <location>
        <begin position="21"/>
        <end position="170"/>
    </location>
</feature>
<accession>A0A6N6JJK2</accession>
<feature type="signal peptide" evidence="1">
    <location>
        <begin position="1"/>
        <end position="20"/>
    </location>
</feature>
<keyword evidence="1" id="KW-0732">Signal</keyword>